<protein>
    <recommendedName>
        <fullName evidence="3">Helix-hairpin-helix DNA-binding motif class 1 domain-containing protein</fullName>
    </recommendedName>
</protein>
<feature type="region of interest" description="Disordered" evidence="1">
    <location>
        <begin position="53"/>
        <end position="150"/>
    </location>
</feature>
<keyword evidence="2" id="KW-0812">Transmembrane</keyword>
<dbReference type="Gene3D" id="1.10.150.20">
    <property type="entry name" value="5' to 3' exonuclease, C-terminal subdomain"/>
    <property type="match status" value="3"/>
</dbReference>
<reference evidence="4" key="1">
    <citation type="journal article" date="2014" name="Int. J. Syst. Evol. Microbiol.">
        <title>Complete genome sequence of Corynebacterium casei LMG S-19264T (=DSM 44701T), isolated from a smear-ripened cheese.</title>
        <authorList>
            <consortium name="US DOE Joint Genome Institute (JGI-PGF)"/>
            <person name="Walter F."/>
            <person name="Albersmeier A."/>
            <person name="Kalinowski J."/>
            <person name="Ruckert C."/>
        </authorList>
    </citation>
    <scope>NUCLEOTIDE SEQUENCE</scope>
    <source>
        <strain evidence="4">CGMCC 4.7398</strain>
    </source>
</reference>
<feature type="compositionally biased region" description="Acidic residues" evidence="1">
    <location>
        <begin position="121"/>
        <end position="133"/>
    </location>
</feature>
<keyword evidence="2" id="KW-0472">Membrane</keyword>
<dbReference type="GO" id="GO:0000166">
    <property type="term" value="F:nucleotide binding"/>
    <property type="evidence" value="ECO:0007669"/>
    <property type="project" value="InterPro"/>
</dbReference>
<dbReference type="SMART" id="SM00278">
    <property type="entry name" value="HhH1"/>
    <property type="match status" value="3"/>
</dbReference>
<organism evidence="4 5">
    <name type="scientific">Promicromonospora soli</name>
    <dbReference type="NCBI Taxonomy" id="2035533"/>
    <lineage>
        <taxon>Bacteria</taxon>
        <taxon>Bacillati</taxon>
        <taxon>Actinomycetota</taxon>
        <taxon>Actinomycetes</taxon>
        <taxon>Micrococcales</taxon>
        <taxon>Promicromonosporaceae</taxon>
        <taxon>Promicromonospora</taxon>
    </lineage>
</organism>
<name>A0A919FK92_9MICO</name>
<keyword evidence="2" id="KW-1133">Transmembrane helix</keyword>
<feature type="domain" description="Helix-hairpin-helix DNA-binding motif class 1" evidence="3">
    <location>
        <begin position="436"/>
        <end position="455"/>
    </location>
</feature>
<dbReference type="AlphaFoldDB" id="A0A919FK92"/>
<reference evidence="4" key="2">
    <citation type="submission" date="2020-09" db="EMBL/GenBank/DDBJ databases">
        <authorList>
            <person name="Sun Q."/>
            <person name="Zhou Y."/>
        </authorList>
    </citation>
    <scope>NUCLEOTIDE SEQUENCE</scope>
    <source>
        <strain evidence="4">CGMCC 4.7398</strain>
    </source>
</reference>
<feature type="domain" description="Helix-hairpin-helix DNA-binding motif class 1" evidence="3">
    <location>
        <begin position="186"/>
        <end position="205"/>
    </location>
</feature>
<evidence type="ECO:0000256" key="2">
    <source>
        <dbReference type="SAM" id="Phobius"/>
    </source>
</evidence>
<dbReference type="InterPro" id="IPR010995">
    <property type="entry name" value="DNA_repair_Rad51/TF_NusA_a-hlx"/>
</dbReference>
<dbReference type="RefSeq" id="WP_189667985.1">
    <property type="nucleotide sequence ID" value="NZ_BNAS01000001.1"/>
</dbReference>
<feature type="domain" description="Helix-hairpin-helix DNA-binding motif class 1" evidence="3">
    <location>
        <begin position="313"/>
        <end position="332"/>
    </location>
</feature>
<gene>
    <name evidence="4" type="ORF">GCM10017772_08590</name>
</gene>
<feature type="compositionally biased region" description="Low complexity" evidence="1">
    <location>
        <begin position="53"/>
        <end position="120"/>
    </location>
</feature>
<dbReference type="GO" id="GO:0003677">
    <property type="term" value="F:DNA binding"/>
    <property type="evidence" value="ECO:0007669"/>
    <property type="project" value="InterPro"/>
</dbReference>
<dbReference type="SUPFAM" id="SSF47794">
    <property type="entry name" value="Rad51 N-terminal domain-like"/>
    <property type="match status" value="1"/>
</dbReference>
<feature type="transmembrane region" description="Helical" evidence="2">
    <location>
        <begin position="6"/>
        <end position="29"/>
    </location>
</feature>
<dbReference type="GO" id="GO:0006281">
    <property type="term" value="P:DNA repair"/>
    <property type="evidence" value="ECO:0007669"/>
    <property type="project" value="InterPro"/>
</dbReference>
<dbReference type="Proteomes" id="UP000627369">
    <property type="component" value="Unassembled WGS sequence"/>
</dbReference>
<dbReference type="EMBL" id="BNAS01000001">
    <property type="protein sequence ID" value="GHH67246.1"/>
    <property type="molecule type" value="Genomic_DNA"/>
</dbReference>
<evidence type="ECO:0000259" key="3">
    <source>
        <dbReference type="SMART" id="SM00278"/>
    </source>
</evidence>
<feature type="compositionally biased region" description="Acidic residues" evidence="1">
    <location>
        <begin position="140"/>
        <end position="150"/>
    </location>
</feature>
<proteinExistence type="predicted"/>
<keyword evidence="5" id="KW-1185">Reference proteome</keyword>
<evidence type="ECO:0000256" key="1">
    <source>
        <dbReference type="SAM" id="MobiDB-lite"/>
    </source>
</evidence>
<sequence>MGWFITQSLAFIIIAALIGLAIGIWIGWLTWGRRAKGKHTAAKAEAAARSAAATTASDADSEAGAENAAEADTAEAEAGTADAEPVPALAVAGAAATDEASDAETAVAEAGAAEDAVPAEPEAEAVAEPEAEAETSGAEQEVETAESDVVAEAEAVARKAAEEDAAAKAAEAKTEAPEAAVVETPDDLRRIEGIGPKIAAALVAAGYPTYAKIAAATEDELREAVASQGIKFAPSASSWADQAQYLVDSDADGLEEYQDYLVGGQERRAKFNEKVDYADVDEIDGADAKAAAIAEDEAEAAAEPAAEPEPGPQDLQRIEGIGPKIEAALKAAGYTTYAKLAGTSEDELRAALAAGGITFAPAATSWSDQAQYLVDGDEDGLQEYQDYLIGGQDRASKFTENVDYADVDEIDGADAKAAAIAEDEAEAAAAPEPEPQDLQRIEGIGPKIEAALKAAGYTTYAKIADTPESQLREALAASGIKFAPAAASWAEQAKLLAEGDEDALQEYQDYLVGGQERRAKFNENVDYTDVDEIEGTDAKAAAIAADEAKAAAGGDAEPSQSEVKA</sequence>
<evidence type="ECO:0000313" key="4">
    <source>
        <dbReference type="EMBL" id="GHH67246.1"/>
    </source>
</evidence>
<dbReference type="InterPro" id="IPR003583">
    <property type="entry name" value="Hlx-hairpin-Hlx_DNA-bd_motif"/>
</dbReference>
<evidence type="ECO:0000313" key="5">
    <source>
        <dbReference type="Proteomes" id="UP000627369"/>
    </source>
</evidence>
<comment type="caution">
    <text evidence="4">The sequence shown here is derived from an EMBL/GenBank/DDBJ whole genome shotgun (WGS) entry which is preliminary data.</text>
</comment>
<accession>A0A919FK92</accession>
<dbReference type="Pfam" id="PF14520">
    <property type="entry name" value="HHH_5"/>
    <property type="match status" value="3"/>
</dbReference>